<dbReference type="Proteomes" id="UP000184526">
    <property type="component" value="Unassembled WGS sequence"/>
</dbReference>
<gene>
    <name evidence="1" type="ORF">SAMN02745196_02766</name>
</gene>
<organism evidence="1 2">
    <name type="scientific">Clostridium collagenovorans DSM 3089</name>
    <dbReference type="NCBI Taxonomy" id="1121306"/>
    <lineage>
        <taxon>Bacteria</taxon>
        <taxon>Bacillati</taxon>
        <taxon>Bacillota</taxon>
        <taxon>Clostridia</taxon>
        <taxon>Eubacteriales</taxon>
        <taxon>Clostridiaceae</taxon>
        <taxon>Clostridium</taxon>
    </lineage>
</organism>
<dbReference type="OrthoDB" id="9801426at2"/>
<name>A0A1M5Y9N0_9CLOT</name>
<evidence type="ECO:0000313" key="1">
    <source>
        <dbReference type="EMBL" id="SHI08747.1"/>
    </source>
</evidence>
<proteinExistence type="predicted"/>
<dbReference type="EMBL" id="FQXP01000012">
    <property type="protein sequence ID" value="SHI08747.1"/>
    <property type="molecule type" value="Genomic_DNA"/>
</dbReference>
<protein>
    <submittedName>
        <fullName evidence="1">Sugar phosphate isomerase/epimerase</fullName>
    </submittedName>
</protein>
<dbReference type="SUPFAM" id="SSF51658">
    <property type="entry name" value="Xylose isomerase-like"/>
    <property type="match status" value="1"/>
</dbReference>
<dbReference type="STRING" id="1121306.SAMN02745196_02766"/>
<dbReference type="AlphaFoldDB" id="A0A1M5Y9N0"/>
<sequence>MKLCTLNNAYKHQDNLTSYKLFKEYNMLNIEVNPLNFKSDLYSLSKEDIDKFILSTVERNVSIQAFEYTEPENLFIFKNRNTRLELLNNIKDCIILCYKLGVPVININYLKNNNMDNISKDMSYQILLEFFAELGDFANNKNVTLTLGPCSKYSLSNDIIKNAIFRINSQCLNFIKELNNPYVKLNLTNSIILENHFDYEELITIASPYLHNFYIIEDYLIPLNNKNVIRNSSLLTILNSIKYSELLTIDFKDRKNVKDIVQFLLHSNLGIL</sequence>
<dbReference type="RefSeq" id="WP_072832588.1">
    <property type="nucleotide sequence ID" value="NZ_FQXP01000012.1"/>
</dbReference>
<dbReference type="Gene3D" id="3.20.20.150">
    <property type="entry name" value="Divalent-metal-dependent TIM barrel enzymes"/>
    <property type="match status" value="1"/>
</dbReference>
<evidence type="ECO:0000313" key="2">
    <source>
        <dbReference type="Proteomes" id="UP000184526"/>
    </source>
</evidence>
<accession>A0A1M5Y9N0</accession>
<reference evidence="1 2" key="1">
    <citation type="submission" date="2016-11" db="EMBL/GenBank/DDBJ databases">
        <authorList>
            <person name="Jaros S."/>
            <person name="Januszkiewicz K."/>
            <person name="Wedrychowicz H."/>
        </authorList>
    </citation>
    <scope>NUCLEOTIDE SEQUENCE [LARGE SCALE GENOMIC DNA]</scope>
    <source>
        <strain evidence="1 2">DSM 3089</strain>
    </source>
</reference>
<keyword evidence="1" id="KW-0413">Isomerase</keyword>
<dbReference type="InterPro" id="IPR036237">
    <property type="entry name" value="Xyl_isomerase-like_sf"/>
</dbReference>
<dbReference type="GO" id="GO:0016853">
    <property type="term" value="F:isomerase activity"/>
    <property type="evidence" value="ECO:0007669"/>
    <property type="project" value="UniProtKB-KW"/>
</dbReference>
<keyword evidence="2" id="KW-1185">Reference proteome</keyword>